<name>A0AAV4PF26_9ARAC</name>
<reference evidence="1 2" key="1">
    <citation type="submission" date="2021-06" db="EMBL/GenBank/DDBJ databases">
        <title>Caerostris darwini draft genome.</title>
        <authorList>
            <person name="Kono N."/>
            <person name="Arakawa K."/>
        </authorList>
    </citation>
    <scope>NUCLEOTIDE SEQUENCE [LARGE SCALE GENOMIC DNA]</scope>
</reference>
<dbReference type="AlphaFoldDB" id="A0AAV4PF26"/>
<comment type="caution">
    <text evidence="1">The sequence shown here is derived from an EMBL/GenBank/DDBJ whole genome shotgun (WGS) entry which is preliminary data.</text>
</comment>
<evidence type="ECO:0000313" key="2">
    <source>
        <dbReference type="Proteomes" id="UP001054837"/>
    </source>
</evidence>
<keyword evidence="2" id="KW-1185">Reference proteome</keyword>
<proteinExistence type="predicted"/>
<organism evidence="1 2">
    <name type="scientific">Caerostris darwini</name>
    <dbReference type="NCBI Taxonomy" id="1538125"/>
    <lineage>
        <taxon>Eukaryota</taxon>
        <taxon>Metazoa</taxon>
        <taxon>Ecdysozoa</taxon>
        <taxon>Arthropoda</taxon>
        <taxon>Chelicerata</taxon>
        <taxon>Arachnida</taxon>
        <taxon>Araneae</taxon>
        <taxon>Araneomorphae</taxon>
        <taxon>Entelegynae</taxon>
        <taxon>Araneoidea</taxon>
        <taxon>Araneidae</taxon>
        <taxon>Caerostris</taxon>
    </lineage>
</organism>
<protein>
    <submittedName>
        <fullName evidence="1">Uncharacterized protein</fullName>
    </submittedName>
</protein>
<sequence>MSFKVQRLHMLLSQDDYEMNLLPAIDSGSIPASVIFALSSFNQSFWYLDKWIYCHPGTETRRREWVGGWGGERLRGTILSIEKDERESAAEEKLLSLYIKDQ</sequence>
<dbReference type="Proteomes" id="UP001054837">
    <property type="component" value="Unassembled WGS sequence"/>
</dbReference>
<evidence type="ECO:0000313" key="1">
    <source>
        <dbReference type="EMBL" id="GIX95932.1"/>
    </source>
</evidence>
<dbReference type="EMBL" id="BPLQ01002838">
    <property type="protein sequence ID" value="GIX95932.1"/>
    <property type="molecule type" value="Genomic_DNA"/>
</dbReference>
<accession>A0AAV4PF26</accession>
<gene>
    <name evidence="1" type="ORF">CDAR_589711</name>
</gene>